<name>A0A8H7Y667_PSICU</name>
<evidence type="ECO:0000313" key="2">
    <source>
        <dbReference type="EMBL" id="KAG5172066.1"/>
    </source>
</evidence>
<dbReference type="AlphaFoldDB" id="A0A8H7Y667"/>
<proteinExistence type="predicted"/>
<feature type="compositionally biased region" description="Polar residues" evidence="1">
    <location>
        <begin position="8"/>
        <end position="33"/>
    </location>
</feature>
<organism evidence="2">
    <name type="scientific">Psilocybe cubensis</name>
    <name type="common">Psychedelic mushroom</name>
    <name type="synonym">Stropharia cubensis</name>
    <dbReference type="NCBI Taxonomy" id="181762"/>
    <lineage>
        <taxon>Eukaryota</taxon>
        <taxon>Fungi</taxon>
        <taxon>Dikarya</taxon>
        <taxon>Basidiomycota</taxon>
        <taxon>Agaricomycotina</taxon>
        <taxon>Agaricomycetes</taxon>
        <taxon>Agaricomycetidae</taxon>
        <taxon>Agaricales</taxon>
        <taxon>Agaricineae</taxon>
        <taxon>Strophariaceae</taxon>
        <taxon>Psilocybe</taxon>
    </lineage>
</organism>
<comment type="caution">
    <text evidence="2">The sequence shown here is derived from an EMBL/GenBank/DDBJ whole genome shotgun (WGS) entry which is preliminary data.</text>
</comment>
<sequence length="86" mass="9918">MSRYKQPNRPSRTVGNGKNESNTHSQIPRTTVSKKTDNGNKNTRRPKRHVVSEDSKMVALYKAARESQNVREKWIKTPPVLFQQVV</sequence>
<protein>
    <submittedName>
        <fullName evidence="2">Uncharacterized protein</fullName>
    </submittedName>
</protein>
<evidence type="ECO:0000256" key="1">
    <source>
        <dbReference type="SAM" id="MobiDB-lite"/>
    </source>
</evidence>
<feature type="region of interest" description="Disordered" evidence="1">
    <location>
        <begin position="1"/>
        <end position="53"/>
    </location>
</feature>
<dbReference type="EMBL" id="JAFIQS010000003">
    <property type="protein sequence ID" value="KAG5172066.1"/>
    <property type="molecule type" value="Genomic_DNA"/>
</dbReference>
<gene>
    <name evidence="2" type="ORF">JR316_004155</name>
</gene>
<reference evidence="2" key="1">
    <citation type="submission" date="2021-02" db="EMBL/GenBank/DDBJ databases">
        <title>Psilocybe cubensis genome.</title>
        <authorList>
            <person name="Mckernan K.J."/>
            <person name="Crawford S."/>
            <person name="Trippe A."/>
            <person name="Kane L.T."/>
            <person name="Mclaughlin S."/>
        </authorList>
    </citation>
    <scope>NUCLEOTIDE SEQUENCE [LARGE SCALE GENOMIC DNA]</scope>
    <source>
        <strain evidence="2">MGC-MH-2018</strain>
    </source>
</reference>
<accession>A0A8H7Y667</accession>